<evidence type="ECO:0000256" key="2">
    <source>
        <dbReference type="ARBA" id="ARBA00012274"/>
    </source>
</evidence>
<evidence type="ECO:0000256" key="8">
    <source>
        <dbReference type="ARBA" id="ARBA00023157"/>
    </source>
</evidence>
<comment type="similarity">
    <text evidence="1 12">Belongs to the ribonucleoside diphosphate reductase large chain family.</text>
</comment>
<dbReference type="EC" id="1.17.4.1" evidence="2 12"/>
<dbReference type="EMBL" id="KZ302015">
    <property type="protein sequence ID" value="PFH49976.1"/>
    <property type="molecule type" value="Genomic_DNA"/>
</dbReference>
<dbReference type="STRING" id="703135.A0A2A9NQE4"/>
<name>A0A2A9NQE4_9AGAR</name>
<evidence type="ECO:0000313" key="16">
    <source>
        <dbReference type="Proteomes" id="UP000242287"/>
    </source>
</evidence>
<dbReference type="GO" id="GO:0005524">
    <property type="term" value="F:ATP binding"/>
    <property type="evidence" value="ECO:0007669"/>
    <property type="project" value="UniProtKB-UniRule"/>
</dbReference>
<sequence>MAYVFKRGLRKERVQFDKITSRIDKLCYGLDMNYVNPIEVTQKVVAGVYPGVTTTELDNLASETAAYLTTKHPDYAVLAARIAISNLHKETKKNFSQVIKDLYHYVNPKNGRAAGMISKETYDVVCENAEALDSAIVYSRDFNYNYFGFKTLERSYLLRINGKVTERPQHMIMRVAVGIHGSDIERAIETYNLMSERYFTHASPTLFNAGTPHPQLSSCFLVCMKDDSIEGIYDTLKNCAMISKTAGGIGLNIHCIRATGSYIAGTNGYSNGIVPMLRAYDATARYVDQGGNKRPGAFAIYLEPWHADVFEFIDLRKNHGKEEVRARDLFYALWISDLFMKRVESNQNWSLFCPNEAPGLHEVWGPEFEALYEKYEKEGRARKTIPAQKLWYAILEAQIETGGPFMLYKDSANSKSNQQNLGTIKSSNLCCEIVEYSSPDETAVCNLASIALPTFISNGKYDFQKLHDVTKVVATNLNRIIDVNYYPVPEARRSNMRHRPIGIGVQGLADAFMSLRMPFDSPAAKQLNIQIFETIYHAALEASCELAEREGPYETWVGSPAEQGQLQYDLWGVTPTDLWDWDTLKGKIAKHGLRNSLLTAPMPTASTSQILGFNECFEPYTSNIYTRRVLAGEFQVVCPWLLRELVDLGLWDDTMKNMIIANHGSIQSISNIPDDVKAIYKTVWEISQKKVLDLAADRGAYICQSQSLNVHLSSPTLGQLTSMHFYGWKKGLKTGMYYLRTRPAAQAIQFTVDPSLLKEAIPKATQSAGLNGTLTASSPALQRASSSAAATTTTNGTTTTTTSSTPAPSTSSAETPIASSSSSQPEPETPVVEDETSSAQDLLDDMSLDEKTRKAVAADPEFAAAIRRHKQRELEEAKLQCSLENKEACLMCSG</sequence>
<dbReference type="Pfam" id="PF00317">
    <property type="entry name" value="Ribonuc_red_lgN"/>
    <property type="match status" value="1"/>
</dbReference>
<keyword evidence="3" id="KW-0021">Allosteric enzyme</keyword>
<reference evidence="15 16" key="1">
    <citation type="submission" date="2014-02" db="EMBL/GenBank/DDBJ databases">
        <title>Transposable element dynamics among asymbiotic and ectomycorrhizal Amanita fungi.</title>
        <authorList>
            <consortium name="DOE Joint Genome Institute"/>
            <person name="Hess J."/>
            <person name="Skrede I."/>
            <person name="Wolfe B."/>
            <person name="LaButti K."/>
            <person name="Ohm R.A."/>
            <person name="Grigoriev I.V."/>
            <person name="Pringle A."/>
        </authorList>
    </citation>
    <scope>NUCLEOTIDE SEQUENCE [LARGE SCALE GENOMIC DNA]</scope>
    <source>
        <strain evidence="15 16">SKay4041</strain>
    </source>
</reference>
<keyword evidence="8" id="KW-1015">Disulfide bond</keyword>
<evidence type="ECO:0000256" key="10">
    <source>
        <dbReference type="ARBA" id="ARBA00047754"/>
    </source>
</evidence>
<dbReference type="SUPFAM" id="SSF48168">
    <property type="entry name" value="R1 subunit of ribonucleotide reductase, N-terminal domain"/>
    <property type="match status" value="1"/>
</dbReference>
<dbReference type="Pfam" id="PF02867">
    <property type="entry name" value="Ribonuc_red_lgC"/>
    <property type="match status" value="1"/>
</dbReference>
<dbReference type="InterPro" id="IPR013509">
    <property type="entry name" value="RNR_lsu_N"/>
</dbReference>
<evidence type="ECO:0000256" key="9">
    <source>
        <dbReference type="ARBA" id="ARBA00024942"/>
    </source>
</evidence>
<evidence type="ECO:0000256" key="6">
    <source>
        <dbReference type="ARBA" id="ARBA00023002"/>
    </source>
</evidence>
<dbReference type="CDD" id="cd01679">
    <property type="entry name" value="RNR_I"/>
    <property type="match status" value="1"/>
</dbReference>
<dbReference type="InterPro" id="IPR000788">
    <property type="entry name" value="RNR_lg_C"/>
</dbReference>
<organism evidence="15 16">
    <name type="scientific">Amanita thiersii Skay4041</name>
    <dbReference type="NCBI Taxonomy" id="703135"/>
    <lineage>
        <taxon>Eukaryota</taxon>
        <taxon>Fungi</taxon>
        <taxon>Dikarya</taxon>
        <taxon>Basidiomycota</taxon>
        <taxon>Agaricomycotina</taxon>
        <taxon>Agaricomycetes</taxon>
        <taxon>Agaricomycetidae</taxon>
        <taxon>Agaricales</taxon>
        <taxon>Pluteineae</taxon>
        <taxon>Amanitaceae</taxon>
        <taxon>Amanita</taxon>
    </lineage>
</organism>
<evidence type="ECO:0000256" key="12">
    <source>
        <dbReference type="RuleBase" id="RU003410"/>
    </source>
</evidence>
<dbReference type="OrthoDB" id="3000483at2759"/>
<evidence type="ECO:0000256" key="4">
    <source>
        <dbReference type="ARBA" id="ARBA00022741"/>
    </source>
</evidence>
<dbReference type="GO" id="GO:0005971">
    <property type="term" value="C:ribonucleoside-diphosphate reductase complex"/>
    <property type="evidence" value="ECO:0007669"/>
    <property type="project" value="TreeGrafter"/>
</dbReference>
<dbReference type="InterPro" id="IPR039718">
    <property type="entry name" value="Rrm1"/>
</dbReference>
<evidence type="ECO:0000256" key="5">
    <source>
        <dbReference type="ARBA" id="ARBA00022840"/>
    </source>
</evidence>
<keyword evidence="7 12" id="KW-0215">Deoxyribonucleotide synthesis</keyword>
<comment type="function">
    <text evidence="9 12">Provides the precursors necessary for DNA synthesis. Catalyzes the biosynthesis of deoxyribonucleotides from the corresponding ribonucleotides.</text>
</comment>
<proteinExistence type="inferred from homology"/>
<comment type="catalytic activity">
    <reaction evidence="10 12">
        <text>a 2'-deoxyribonucleoside 5'-diphosphate + [thioredoxin]-disulfide + H2O = a ribonucleoside 5'-diphosphate + [thioredoxin]-dithiol</text>
        <dbReference type="Rhea" id="RHEA:23252"/>
        <dbReference type="Rhea" id="RHEA-COMP:10698"/>
        <dbReference type="Rhea" id="RHEA-COMP:10700"/>
        <dbReference type="ChEBI" id="CHEBI:15377"/>
        <dbReference type="ChEBI" id="CHEBI:29950"/>
        <dbReference type="ChEBI" id="CHEBI:50058"/>
        <dbReference type="ChEBI" id="CHEBI:57930"/>
        <dbReference type="ChEBI" id="CHEBI:73316"/>
        <dbReference type="EC" id="1.17.4.1"/>
    </reaction>
</comment>
<evidence type="ECO:0000256" key="13">
    <source>
        <dbReference type="SAM" id="MobiDB-lite"/>
    </source>
</evidence>
<dbReference type="InterPro" id="IPR005144">
    <property type="entry name" value="ATP-cone_dom"/>
</dbReference>
<dbReference type="GO" id="GO:0004748">
    <property type="term" value="F:ribonucleoside-diphosphate reductase activity, thioredoxin disulfide as acceptor"/>
    <property type="evidence" value="ECO:0007669"/>
    <property type="project" value="UniProtKB-EC"/>
</dbReference>
<dbReference type="SUPFAM" id="SSF51998">
    <property type="entry name" value="PFL-like glycyl radical enzymes"/>
    <property type="match status" value="1"/>
</dbReference>
<keyword evidence="16" id="KW-1185">Reference proteome</keyword>
<gene>
    <name evidence="15" type="ORF">AMATHDRAFT_75912</name>
</gene>
<dbReference type="InterPro" id="IPR008926">
    <property type="entry name" value="RNR_R1-su_N"/>
</dbReference>
<dbReference type="PANTHER" id="PTHR11573:SF6">
    <property type="entry name" value="RIBONUCLEOSIDE-DIPHOSPHATE REDUCTASE LARGE SUBUNIT"/>
    <property type="match status" value="1"/>
</dbReference>
<evidence type="ECO:0000256" key="7">
    <source>
        <dbReference type="ARBA" id="ARBA00023116"/>
    </source>
</evidence>
<dbReference type="Pfam" id="PF03477">
    <property type="entry name" value="ATP-cone"/>
    <property type="match status" value="1"/>
</dbReference>
<accession>A0A2A9NQE4</accession>
<dbReference type="InterPro" id="IPR013346">
    <property type="entry name" value="NrdE_NrdA_C"/>
</dbReference>
<dbReference type="AlphaFoldDB" id="A0A2A9NQE4"/>
<evidence type="ECO:0000256" key="11">
    <source>
        <dbReference type="PROSITE-ProRule" id="PRU00492"/>
    </source>
</evidence>
<dbReference type="GO" id="GO:0009263">
    <property type="term" value="P:deoxyribonucleotide biosynthetic process"/>
    <property type="evidence" value="ECO:0007669"/>
    <property type="project" value="UniProtKB-KW"/>
</dbReference>
<feature type="domain" description="ATP-cone" evidence="14">
    <location>
        <begin position="2"/>
        <end position="93"/>
    </location>
</feature>
<keyword evidence="5 11" id="KW-0067">ATP-binding</keyword>
<dbReference type="UniPathway" id="UPA00326"/>
<keyword evidence="6 12" id="KW-0560">Oxidoreductase</keyword>
<protein>
    <recommendedName>
        <fullName evidence="2 12">Ribonucleoside-diphosphate reductase</fullName>
        <ecNumber evidence="2 12">1.17.4.1</ecNumber>
    </recommendedName>
</protein>
<dbReference type="PROSITE" id="PS51161">
    <property type="entry name" value="ATP_CONE"/>
    <property type="match status" value="1"/>
</dbReference>
<dbReference type="Gene3D" id="3.20.70.20">
    <property type="match status" value="1"/>
</dbReference>
<feature type="compositionally biased region" description="Low complexity" evidence="13">
    <location>
        <begin position="779"/>
        <end position="830"/>
    </location>
</feature>
<evidence type="ECO:0000256" key="1">
    <source>
        <dbReference type="ARBA" id="ARBA00010406"/>
    </source>
</evidence>
<keyword evidence="4 11" id="KW-0547">Nucleotide-binding</keyword>
<evidence type="ECO:0000313" key="15">
    <source>
        <dbReference type="EMBL" id="PFH49976.1"/>
    </source>
</evidence>
<dbReference type="PANTHER" id="PTHR11573">
    <property type="entry name" value="RIBONUCLEOSIDE-DIPHOSPHATE REDUCTASE LARGE CHAIN"/>
    <property type="match status" value="1"/>
</dbReference>
<dbReference type="FunFam" id="3.20.70.20:FF:000001">
    <property type="entry name" value="Ribonucleoside-diphosphate reductase"/>
    <property type="match status" value="1"/>
</dbReference>
<evidence type="ECO:0000256" key="3">
    <source>
        <dbReference type="ARBA" id="ARBA00022533"/>
    </source>
</evidence>
<dbReference type="Proteomes" id="UP000242287">
    <property type="component" value="Unassembled WGS sequence"/>
</dbReference>
<dbReference type="PRINTS" id="PR01183">
    <property type="entry name" value="RIBORDTASEM1"/>
</dbReference>
<dbReference type="PROSITE" id="PS00089">
    <property type="entry name" value="RIBORED_LARGE"/>
    <property type="match status" value="1"/>
</dbReference>
<feature type="region of interest" description="Disordered" evidence="13">
    <location>
        <begin position="779"/>
        <end position="839"/>
    </location>
</feature>
<evidence type="ECO:0000259" key="14">
    <source>
        <dbReference type="PROSITE" id="PS51161"/>
    </source>
</evidence>
<dbReference type="NCBIfam" id="TIGR02506">
    <property type="entry name" value="NrdE_NrdA"/>
    <property type="match status" value="1"/>
</dbReference>